<evidence type="ECO:0000259" key="2">
    <source>
        <dbReference type="Pfam" id="PF12937"/>
    </source>
</evidence>
<dbReference type="Pfam" id="PF23635">
    <property type="entry name" value="Beta-prop_AT5G49610-like"/>
    <property type="match status" value="1"/>
</dbReference>
<dbReference type="Proteomes" id="UP001497457">
    <property type="component" value="Chromosome 18b"/>
</dbReference>
<dbReference type="InterPro" id="IPR001810">
    <property type="entry name" value="F-box_dom"/>
</dbReference>
<dbReference type="InterPro" id="IPR036047">
    <property type="entry name" value="F-box-like_dom_sf"/>
</dbReference>
<evidence type="ECO:0000256" key="1">
    <source>
        <dbReference type="SAM" id="MobiDB-lite"/>
    </source>
</evidence>
<reference evidence="4 5" key="2">
    <citation type="submission" date="2024-10" db="EMBL/GenBank/DDBJ databases">
        <authorList>
            <person name="Ryan C."/>
        </authorList>
    </citation>
    <scope>NUCLEOTIDE SEQUENCE [LARGE SCALE GENOMIC DNA]</scope>
</reference>
<keyword evidence="5" id="KW-1185">Reference proteome</keyword>
<dbReference type="AlphaFoldDB" id="A0ABC8ZCH2"/>
<feature type="domain" description="F-box" evidence="2">
    <location>
        <begin position="30"/>
        <end position="70"/>
    </location>
</feature>
<gene>
    <name evidence="4" type="ORF">URODEC1_LOCUS41577</name>
</gene>
<proteinExistence type="predicted"/>
<dbReference type="EMBL" id="OZ075128">
    <property type="protein sequence ID" value="CAL4955677.1"/>
    <property type="molecule type" value="Genomic_DNA"/>
</dbReference>
<evidence type="ECO:0000313" key="5">
    <source>
        <dbReference type="Proteomes" id="UP001497457"/>
    </source>
</evidence>
<accession>A0ABC8ZCH2</accession>
<dbReference type="Gene3D" id="1.20.1280.50">
    <property type="match status" value="1"/>
</dbReference>
<sequence>MPRGGDPTEPPPAKSPMLSSPVTTINSLGEDLLLEIFLRLPSLATLVRAALTCRPWRRAVASSPAFRRRFRELHPAPLLGLVVEPKPAALPAFSPAQCRDRDVLAAIRGGDFAFTPLLDPEDHARNAPLRWRIQDCRGGYLLLMNWDASLLAAINPLVPGSAEYFEIPFNTKAPAEHPDQLPVSVDVHLLSSDEDPMQFQLVWLFHEKSRVQAVVFSSDTGDWHFLPWVEVEERVPPHDADRYWLRFGWQANGALYWPFKNQEHMLKLDTETMKFSVSELPPYLKGQQGCHFVVGETRDGALCIVYCIGLSIGVLMNIVDDDGVERWVLSGTVHYEAEADLPVNNRIMQVVAIEDGFVYLATSEMVLVLCLETMKLEKLFPRSFRSHHFHPYVMAWPTSLLGNYGSFVMIQDGANDAN</sequence>
<feature type="domain" description="F-box protein AT5G49610-like beta-propeller" evidence="3">
    <location>
        <begin position="133"/>
        <end position="398"/>
    </location>
</feature>
<dbReference type="PANTHER" id="PTHR33207">
    <property type="entry name" value="F-BOX DOMAIN CONTAINING PROTEIN-RELATED"/>
    <property type="match status" value="1"/>
</dbReference>
<dbReference type="Pfam" id="PF12937">
    <property type="entry name" value="F-box-like"/>
    <property type="match status" value="1"/>
</dbReference>
<reference evidence="5" key="1">
    <citation type="submission" date="2024-06" db="EMBL/GenBank/DDBJ databases">
        <authorList>
            <person name="Ryan C."/>
        </authorList>
    </citation>
    <scope>NUCLEOTIDE SEQUENCE [LARGE SCALE GENOMIC DNA]</scope>
</reference>
<protein>
    <recommendedName>
        <fullName evidence="6">F-box domain-containing protein</fullName>
    </recommendedName>
</protein>
<dbReference type="InterPro" id="IPR056594">
    <property type="entry name" value="AT5G49610-like_b-prop"/>
</dbReference>
<evidence type="ECO:0008006" key="6">
    <source>
        <dbReference type="Google" id="ProtNLM"/>
    </source>
</evidence>
<name>A0ABC8ZCH2_9POAL</name>
<evidence type="ECO:0000313" key="4">
    <source>
        <dbReference type="EMBL" id="CAL4955677.1"/>
    </source>
</evidence>
<dbReference type="SUPFAM" id="SSF81383">
    <property type="entry name" value="F-box domain"/>
    <property type="match status" value="1"/>
</dbReference>
<evidence type="ECO:0000259" key="3">
    <source>
        <dbReference type="Pfam" id="PF23635"/>
    </source>
</evidence>
<organism evidence="4 5">
    <name type="scientific">Urochloa decumbens</name>
    <dbReference type="NCBI Taxonomy" id="240449"/>
    <lineage>
        <taxon>Eukaryota</taxon>
        <taxon>Viridiplantae</taxon>
        <taxon>Streptophyta</taxon>
        <taxon>Embryophyta</taxon>
        <taxon>Tracheophyta</taxon>
        <taxon>Spermatophyta</taxon>
        <taxon>Magnoliopsida</taxon>
        <taxon>Liliopsida</taxon>
        <taxon>Poales</taxon>
        <taxon>Poaceae</taxon>
        <taxon>PACMAD clade</taxon>
        <taxon>Panicoideae</taxon>
        <taxon>Panicodae</taxon>
        <taxon>Paniceae</taxon>
        <taxon>Melinidinae</taxon>
        <taxon>Urochloa</taxon>
    </lineage>
</organism>
<feature type="region of interest" description="Disordered" evidence="1">
    <location>
        <begin position="1"/>
        <end position="20"/>
    </location>
</feature>